<dbReference type="AlphaFoldDB" id="A0ABD3PCX7"/>
<accession>A0ABD3PCX7</accession>
<evidence type="ECO:0000313" key="1">
    <source>
        <dbReference type="EMBL" id="KAL3785597.1"/>
    </source>
</evidence>
<dbReference type="Proteomes" id="UP001530315">
    <property type="component" value="Unassembled WGS sequence"/>
</dbReference>
<name>A0ABD3PCX7_9STRA</name>
<reference evidence="1 2" key="1">
    <citation type="submission" date="2024-10" db="EMBL/GenBank/DDBJ databases">
        <title>Updated reference genomes for cyclostephanoid diatoms.</title>
        <authorList>
            <person name="Roberts W.R."/>
            <person name="Alverson A.J."/>
        </authorList>
    </citation>
    <scope>NUCLEOTIDE SEQUENCE [LARGE SCALE GENOMIC DNA]</scope>
    <source>
        <strain evidence="1 2">AJA276-08</strain>
    </source>
</reference>
<sequence length="60" mass="6741">MYFDVRAFEARADGQTRYGKLVPDVELSSSRASNSSSGGNFFSWEKKGSKDVNRVMEMDV</sequence>
<protein>
    <submittedName>
        <fullName evidence="1">Uncharacterized protein</fullName>
    </submittedName>
</protein>
<comment type="caution">
    <text evidence="1">The sequence shown here is derived from an EMBL/GenBank/DDBJ whole genome shotgun (WGS) entry which is preliminary data.</text>
</comment>
<keyword evidence="2" id="KW-1185">Reference proteome</keyword>
<evidence type="ECO:0000313" key="2">
    <source>
        <dbReference type="Proteomes" id="UP001530315"/>
    </source>
</evidence>
<gene>
    <name evidence="1" type="ORF">ACHAW5_001110</name>
</gene>
<dbReference type="EMBL" id="JALLAZ020000880">
    <property type="protein sequence ID" value="KAL3785597.1"/>
    <property type="molecule type" value="Genomic_DNA"/>
</dbReference>
<organism evidence="1 2">
    <name type="scientific">Stephanodiscus triporus</name>
    <dbReference type="NCBI Taxonomy" id="2934178"/>
    <lineage>
        <taxon>Eukaryota</taxon>
        <taxon>Sar</taxon>
        <taxon>Stramenopiles</taxon>
        <taxon>Ochrophyta</taxon>
        <taxon>Bacillariophyta</taxon>
        <taxon>Coscinodiscophyceae</taxon>
        <taxon>Thalassiosirophycidae</taxon>
        <taxon>Stephanodiscales</taxon>
        <taxon>Stephanodiscaceae</taxon>
        <taxon>Stephanodiscus</taxon>
    </lineage>
</organism>
<proteinExistence type="predicted"/>